<reference evidence="3" key="1">
    <citation type="submission" date="2024-02" db="UniProtKB">
        <authorList>
            <consortium name="WormBaseParasite"/>
        </authorList>
    </citation>
    <scope>IDENTIFICATION</scope>
</reference>
<protein>
    <submittedName>
        <fullName evidence="3">Uncharacterized protein</fullName>
    </submittedName>
</protein>
<evidence type="ECO:0000313" key="3">
    <source>
        <dbReference type="WBParaSite" id="MBELARI_LOCUS6925"/>
    </source>
</evidence>
<feature type="compositionally biased region" description="Polar residues" evidence="1">
    <location>
        <begin position="55"/>
        <end position="75"/>
    </location>
</feature>
<dbReference type="AlphaFoldDB" id="A0AAF3FIJ1"/>
<dbReference type="Proteomes" id="UP000887575">
    <property type="component" value="Unassembled WGS sequence"/>
</dbReference>
<feature type="region of interest" description="Disordered" evidence="1">
    <location>
        <begin position="1"/>
        <end position="98"/>
    </location>
</feature>
<name>A0AAF3FIJ1_9BILA</name>
<feature type="compositionally biased region" description="Basic residues" evidence="1">
    <location>
        <begin position="1"/>
        <end position="15"/>
    </location>
</feature>
<evidence type="ECO:0000256" key="1">
    <source>
        <dbReference type="SAM" id="MobiDB-lite"/>
    </source>
</evidence>
<dbReference type="WBParaSite" id="MBELARI_LOCUS6925">
    <property type="protein sequence ID" value="MBELARI_LOCUS6925"/>
    <property type="gene ID" value="MBELARI_LOCUS6925"/>
</dbReference>
<feature type="compositionally biased region" description="Low complexity" evidence="1">
    <location>
        <begin position="32"/>
        <end position="49"/>
    </location>
</feature>
<accession>A0AAF3FIJ1</accession>
<sequence>MRMNRRKPATIRRHSGMSLTCSTSTDPSHRNSTGSNSSQGSSGFESMKSTPVLPATTTPSSSFLQSNTPQTSTLDSPPSRISIHSSGSGGRTSSDRQPRYLKKLSIRSLGILAGVGSEIVRQARVHQCKREDDDFLFQNALSKDDVNLCHGTPLKDTIARVLKSEWIYGIGINCTNPKFVPRIDLTISL</sequence>
<proteinExistence type="predicted"/>
<evidence type="ECO:0000313" key="2">
    <source>
        <dbReference type="Proteomes" id="UP000887575"/>
    </source>
</evidence>
<organism evidence="2 3">
    <name type="scientific">Mesorhabditis belari</name>
    <dbReference type="NCBI Taxonomy" id="2138241"/>
    <lineage>
        <taxon>Eukaryota</taxon>
        <taxon>Metazoa</taxon>
        <taxon>Ecdysozoa</taxon>
        <taxon>Nematoda</taxon>
        <taxon>Chromadorea</taxon>
        <taxon>Rhabditida</taxon>
        <taxon>Rhabditina</taxon>
        <taxon>Rhabditomorpha</taxon>
        <taxon>Rhabditoidea</taxon>
        <taxon>Rhabditidae</taxon>
        <taxon>Mesorhabditinae</taxon>
        <taxon>Mesorhabditis</taxon>
    </lineage>
</organism>
<feature type="compositionally biased region" description="Polar residues" evidence="1">
    <location>
        <begin position="17"/>
        <end position="26"/>
    </location>
</feature>
<feature type="compositionally biased region" description="Low complexity" evidence="1">
    <location>
        <begin position="76"/>
        <end position="86"/>
    </location>
</feature>
<keyword evidence="2" id="KW-1185">Reference proteome</keyword>